<gene>
    <name evidence="2" type="ORF">EQU24_02300</name>
</gene>
<sequence>MRTVKKQLKPRRFVLLIGCWVFAMPVIAATDFEARENLAKARVKHLQKDNDHALHESHVDESQIFRGVFYGYLPCNDCNGIKVTLSLKQKNNYLMVTQPARESSREYYEKGKYSWNEESQIVVLTPRKGVGNTRRYFIENDGTLVQLDDDGTRLDKKSDRYVLRRSDKVKSREVHIH</sequence>
<protein>
    <submittedName>
        <fullName evidence="2">Copper resistance protein NlpE</fullName>
    </submittedName>
</protein>
<organism evidence="2 3">
    <name type="scientific">Methylotuvimicrobium buryatense</name>
    <name type="common">Methylomicrobium buryatense</name>
    <dbReference type="NCBI Taxonomy" id="95641"/>
    <lineage>
        <taxon>Bacteria</taxon>
        <taxon>Pseudomonadati</taxon>
        <taxon>Pseudomonadota</taxon>
        <taxon>Gammaproteobacteria</taxon>
        <taxon>Methylococcales</taxon>
        <taxon>Methylococcaceae</taxon>
        <taxon>Methylotuvimicrobium</taxon>
    </lineage>
</organism>
<dbReference type="InterPro" id="IPR007298">
    <property type="entry name" value="Cu-R_lipoprotein_NlpE"/>
</dbReference>
<accession>A0A4P9UJ73</accession>
<keyword evidence="1" id="KW-0732">Signal</keyword>
<dbReference type="KEGG" id="mbur:EQU24_02300"/>
<evidence type="ECO:0000313" key="2">
    <source>
        <dbReference type="EMBL" id="QCW81212.1"/>
    </source>
</evidence>
<dbReference type="Pfam" id="PF04170">
    <property type="entry name" value="NlpE"/>
    <property type="match status" value="1"/>
</dbReference>
<dbReference type="OrthoDB" id="5348860at2"/>
<keyword evidence="3" id="KW-1185">Reference proteome</keyword>
<proteinExistence type="predicted"/>
<name>A0A4P9UJ73_METBY</name>
<dbReference type="AlphaFoldDB" id="A0A4P9UJ73"/>
<feature type="signal peptide" evidence="1">
    <location>
        <begin position="1"/>
        <end position="28"/>
    </location>
</feature>
<evidence type="ECO:0000256" key="1">
    <source>
        <dbReference type="SAM" id="SignalP"/>
    </source>
</evidence>
<feature type="chain" id="PRO_5020895152" evidence="1">
    <location>
        <begin position="29"/>
        <end position="177"/>
    </location>
</feature>
<dbReference type="RefSeq" id="WP_017841049.1">
    <property type="nucleotide sequence ID" value="NZ_CP035467.1"/>
</dbReference>
<dbReference type="STRING" id="675511.GCA_000341735_02543"/>
<dbReference type="Gene3D" id="2.40.128.640">
    <property type="match status" value="1"/>
</dbReference>
<dbReference type="Proteomes" id="UP000305881">
    <property type="component" value="Chromosome"/>
</dbReference>
<dbReference type="EMBL" id="CP035467">
    <property type="protein sequence ID" value="QCW81212.1"/>
    <property type="molecule type" value="Genomic_DNA"/>
</dbReference>
<evidence type="ECO:0000313" key="3">
    <source>
        <dbReference type="Proteomes" id="UP000305881"/>
    </source>
</evidence>
<reference evidence="3" key="1">
    <citation type="journal article" date="2019" name="J. Bacteriol.">
        <title>A Mutagenic Screen Identifies a TonB-Dependent Receptor Required for the Lanthanide Metal Switch in the Type I Methanotroph 'Methylotuvimicrobium buryatense' 5GB1C.</title>
        <authorList>
            <person name="Groom J.D."/>
            <person name="Ford S.M."/>
            <person name="Pesesky M.W."/>
            <person name="Lidstrom M.E."/>
        </authorList>
    </citation>
    <scope>NUCLEOTIDE SEQUENCE [LARGE SCALE GENOMIC DNA]</scope>
    <source>
        <strain evidence="3">5GB1C</strain>
    </source>
</reference>